<gene>
    <name evidence="1" type="ORF">ALEPTO_LOCUS9538</name>
</gene>
<feature type="non-terminal residue" evidence="1">
    <location>
        <position position="1"/>
    </location>
</feature>
<accession>A0A9N9DD98</accession>
<keyword evidence="2" id="KW-1185">Reference proteome</keyword>
<dbReference type="Proteomes" id="UP000789508">
    <property type="component" value="Unassembled WGS sequence"/>
</dbReference>
<comment type="caution">
    <text evidence="1">The sequence shown here is derived from an EMBL/GenBank/DDBJ whole genome shotgun (WGS) entry which is preliminary data.</text>
</comment>
<proteinExistence type="predicted"/>
<sequence>SANVLFLFDSSPQTSYLSVSETDNSVPVSPAATRRGARELRVYELYAATRRYGSSGAPYIVKLLLRLPGGYFLLSANVLFLFDSSPQTSYLSVSETDNSVPVSPAAARRQLI</sequence>
<dbReference type="EMBL" id="CAJVPS010007535">
    <property type="protein sequence ID" value="CAG8635817.1"/>
    <property type="molecule type" value="Genomic_DNA"/>
</dbReference>
<name>A0A9N9DD98_9GLOM</name>
<evidence type="ECO:0000313" key="2">
    <source>
        <dbReference type="Proteomes" id="UP000789508"/>
    </source>
</evidence>
<protein>
    <submittedName>
        <fullName evidence="1">4011_t:CDS:1</fullName>
    </submittedName>
</protein>
<evidence type="ECO:0000313" key="1">
    <source>
        <dbReference type="EMBL" id="CAG8635817.1"/>
    </source>
</evidence>
<dbReference type="AlphaFoldDB" id="A0A9N9DD98"/>
<organism evidence="1 2">
    <name type="scientific">Ambispora leptoticha</name>
    <dbReference type="NCBI Taxonomy" id="144679"/>
    <lineage>
        <taxon>Eukaryota</taxon>
        <taxon>Fungi</taxon>
        <taxon>Fungi incertae sedis</taxon>
        <taxon>Mucoromycota</taxon>
        <taxon>Glomeromycotina</taxon>
        <taxon>Glomeromycetes</taxon>
        <taxon>Archaeosporales</taxon>
        <taxon>Ambisporaceae</taxon>
        <taxon>Ambispora</taxon>
    </lineage>
</organism>
<reference evidence="1" key="1">
    <citation type="submission" date="2021-06" db="EMBL/GenBank/DDBJ databases">
        <authorList>
            <person name="Kallberg Y."/>
            <person name="Tangrot J."/>
            <person name="Rosling A."/>
        </authorList>
    </citation>
    <scope>NUCLEOTIDE SEQUENCE</scope>
    <source>
        <strain evidence="1">FL130A</strain>
    </source>
</reference>